<dbReference type="EMBL" id="CP090895">
    <property type="protein sequence ID" value="ULT89956.1"/>
    <property type="molecule type" value="Genomic_DNA"/>
</dbReference>
<feature type="zinc finger region" description="CR-type" evidence="5">
    <location>
        <begin position="171"/>
        <end position="255"/>
    </location>
</feature>
<feature type="compositionally biased region" description="Gly residues" evidence="6">
    <location>
        <begin position="135"/>
        <end position="145"/>
    </location>
</feature>
<dbReference type="InterPro" id="IPR001305">
    <property type="entry name" value="HSP_DnaJ_Cys-rich_dom"/>
</dbReference>
<protein>
    <recommendedName>
        <fullName evidence="12">Protein CBR-DNJ-19</fullName>
    </recommendedName>
</protein>
<feature type="region of interest" description="Disordered" evidence="6">
    <location>
        <begin position="417"/>
        <end position="454"/>
    </location>
</feature>
<dbReference type="InterPro" id="IPR018253">
    <property type="entry name" value="DnaJ_domain_CS"/>
</dbReference>
<dbReference type="InterPro" id="IPR008971">
    <property type="entry name" value="HSP40/DnaJ_pept-bd"/>
</dbReference>
<keyword evidence="2" id="KW-0677">Repeat</keyword>
<evidence type="ECO:0000256" key="6">
    <source>
        <dbReference type="SAM" id="MobiDB-lite"/>
    </source>
</evidence>
<dbReference type="GO" id="GO:0030544">
    <property type="term" value="F:Hsp70 protein binding"/>
    <property type="evidence" value="ECO:0007669"/>
    <property type="project" value="InterPro"/>
</dbReference>
<dbReference type="SUPFAM" id="SSF46565">
    <property type="entry name" value="Chaperone J-domain"/>
    <property type="match status" value="1"/>
</dbReference>
<dbReference type="PANTHER" id="PTHR43888">
    <property type="entry name" value="DNAJ-LIKE-2, ISOFORM A-RELATED"/>
    <property type="match status" value="1"/>
</dbReference>
<feature type="domain" description="CR-type" evidence="9">
    <location>
        <begin position="171"/>
        <end position="255"/>
    </location>
</feature>
<evidence type="ECO:0000256" key="3">
    <source>
        <dbReference type="ARBA" id="ARBA00022771"/>
    </source>
</evidence>
<name>A0AAE9A1A7_CAEBR</name>
<dbReference type="Gene3D" id="2.10.230.10">
    <property type="entry name" value="Heat shock protein DnaJ, cysteine-rich domain"/>
    <property type="match status" value="1"/>
</dbReference>
<dbReference type="PROSITE" id="PS51188">
    <property type="entry name" value="ZF_CR"/>
    <property type="match status" value="1"/>
</dbReference>
<dbReference type="FunFam" id="2.60.260.20:FF:000003">
    <property type="entry name" value="DnaJ subfamily A member 2"/>
    <property type="match status" value="1"/>
</dbReference>
<keyword evidence="1 5" id="KW-0479">Metal-binding</keyword>
<evidence type="ECO:0000259" key="9">
    <source>
        <dbReference type="PROSITE" id="PS51188"/>
    </source>
</evidence>
<dbReference type="InterPro" id="IPR001623">
    <property type="entry name" value="DnaJ_domain"/>
</dbReference>
<dbReference type="FunFam" id="2.10.230.10:FF:000001">
    <property type="entry name" value="DnaJ subfamily A member 2"/>
    <property type="match status" value="1"/>
</dbReference>
<dbReference type="GO" id="GO:0051082">
    <property type="term" value="F:unfolded protein binding"/>
    <property type="evidence" value="ECO:0007669"/>
    <property type="project" value="InterPro"/>
</dbReference>
<evidence type="ECO:0000259" key="8">
    <source>
        <dbReference type="PROSITE" id="PS50076"/>
    </source>
</evidence>
<dbReference type="InterPro" id="IPR044713">
    <property type="entry name" value="DNJA1/2-like"/>
</dbReference>
<keyword evidence="3 5" id="KW-0863">Zinc-finger</keyword>
<dbReference type="InterPro" id="IPR036869">
    <property type="entry name" value="J_dom_sf"/>
</dbReference>
<dbReference type="Proteomes" id="UP000827892">
    <property type="component" value="Chromosome V"/>
</dbReference>
<dbReference type="PROSITE" id="PS50076">
    <property type="entry name" value="DNAJ_2"/>
    <property type="match status" value="1"/>
</dbReference>
<dbReference type="CDD" id="cd10747">
    <property type="entry name" value="DnaJ_C"/>
    <property type="match status" value="1"/>
</dbReference>
<dbReference type="GO" id="GO:0006457">
    <property type="term" value="P:protein folding"/>
    <property type="evidence" value="ECO:0007669"/>
    <property type="project" value="InterPro"/>
</dbReference>
<dbReference type="PRINTS" id="PR00625">
    <property type="entry name" value="JDOMAIN"/>
</dbReference>
<dbReference type="SMART" id="SM00271">
    <property type="entry name" value="DnaJ"/>
    <property type="match status" value="1"/>
</dbReference>
<accession>A0AAE9A1A7</accession>
<dbReference type="PROSITE" id="PS00636">
    <property type="entry name" value="DNAJ_1"/>
    <property type="match status" value="1"/>
</dbReference>
<dbReference type="InterPro" id="IPR036410">
    <property type="entry name" value="HSP_DnaJ_Cys-rich_dom_sf"/>
</dbReference>
<dbReference type="SUPFAM" id="SSF49493">
    <property type="entry name" value="HSP40/DnaJ peptide-binding domain"/>
    <property type="match status" value="2"/>
</dbReference>
<reference evidence="10 11" key="1">
    <citation type="submission" date="2022-02" db="EMBL/GenBank/DDBJ databases">
        <title>Chromosome-level reference genomes for two strains of Caenorhabditis briggsae: an improved platform for comparative genomics.</title>
        <authorList>
            <person name="Stevens L."/>
            <person name="Andersen E.C."/>
        </authorList>
    </citation>
    <scope>NUCLEOTIDE SEQUENCE [LARGE SCALE GENOMIC DNA]</scope>
    <source>
        <strain evidence="10">QX1410_ONT</strain>
        <tissue evidence="10">Whole-organism</tissue>
    </source>
</reference>
<keyword evidence="7" id="KW-0732">Signal</keyword>
<evidence type="ECO:0000313" key="10">
    <source>
        <dbReference type="EMBL" id="ULT89956.1"/>
    </source>
</evidence>
<evidence type="ECO:0000256" key="7">
    <source>
        <dbReference type="SAM" id="SignalP"/>
    </source>
</evidence>
<evidence type="ECO:0000256" key="1">
    <source>
        <dbReference type="ARBA" id="ARBA00022723"/>
    </source>
</evidence>
<dbReference type="Pfam" id="PF00684">
    <property type="entry name" value="DnaJ_CXXCXGXG"/>
    <property type="match status" value="1"/>
</dbReference>
<proteinExistence type="predicted"/>
<evidence type="ECO:0000256" key="5">
    <source>
        <dbReference type="PROSITE-ProRule" id="PRU00546"/>
    </source>
</evidence>
<dbReference type="InterPro" id="IPR002939">
    <property type="entry name" value="DnaJ_C"/>
</dbReference>
<dbReference type="Gene3D" id="2.60.260.20">
    <property type="entry name" value="Urease metallochaperone UreE, N-terminal domain"/>
    <property type="match status" value="2"/>
</dbReference>
<feature type="chain" id="PRO_5041911484" description="Protein CBR-DNJ-19" evidence="7">
    <location>
        <begin position="22"/>
        <end position="454"/>
    </location>
</feature>
<dbReference type="CDD" id="cd10719">
    <property type="entry name" value="DnaJ_zf"/>
    <property type="match status" value="1"/>
</dbReference>
<evidence type="ECO:0008006" key="12">
    <source>
        <dbReference type="Google" id="ProtNLM"/>
    </source>
</evidence>
<feature type="region of interest" description="Disordered" evidence="6">
    <location>
        <begin position="125"/>
        <end position="145"/>
    </location>
</feature>
<keyword evidence="4 5" id="KW-0862">Zinc</keyword>
<dbReference type="GO" id="GO:0008270">
    <property type="term" value="F:zinc ion binding"/>
    <property type="evidence" value="ECO:0007669"/>
    <property type="project" value="UniProtKB-KW"/>
</dbReference>
<evidence type="ECO:0000256" key="4">
    <source>
        <dbReference type="ARBA" id="ARBA00022833"/>
    </source>
</evidence>
<dbReference type="Pfam" id="PF00226">
    <property type="entry name" value="DnaJ"/>
    <property type="match status" value="1"/>
</dbReference>
<sequence>MLVQGLLFFGCFLHICRKLRGMFGGSSGPVDTTLYTTLNVKPDATQADIKKSYFKLAKEYHPDKNSDHGDKFKEISFAYEVLSNPDKRRLYDARGLEGVQGGGGGGGGGFPGGLFSHFFGQGGDDDDDDDDMGGHPFGGLFGGLNRGGPRRRKFQDTVHALNVTLEELYLGKTSKLKLSKKALCKVCEGSGGKKGGKYKCDGCRGRGIKTVVQQIGPGMLQQMQVACDACRGTGGKVPAGDKCKGCNGEKYENVSKILEVHVLPGMRHGDKITFKGDGDQPDPDGEPGDVVIVIQQKEHDIFKRDGDDLHMTRKISLNEALCGYNFLIKHLDGHPLVLRSKPGDVIKPESTRGVVGKGMPNKKYPELKGNLFVVFEVEFPKDHFLDEEKAYNVLRSCFPATKVVNAPPGATEVSVMEYDEKKYSRGRGGDAYNEDSDDEQQGGHHGQGVRCQQQ</sequence>
<dbReference type="Pfam" id="PF01556">
    <property type="entry name" value="DnaJ_C"/>
    <property type="match status" value="1"/>
</dbReference>
<evidence type="ECO:0000256" key="2">
    <source>
        <dbReference type="ARBA" id="ARBA00022737"/>
    </source>
</evidence>
<feature type="domain" description="J" evidence="8">
    <location>
        <begin position="33"/>
        <end position="95"/>
    </location>
</feature>
<organism evidence="10 11">
    <name type="scientific">Caenorhabditis briggsae</name>
    <dbReference type="NCBI Taxonomy" id="6238"/>
    <lineage>
        <taxon>Eukaryota</taxon>
        <taxon>Metazoa</taxon>
        <taxon>Ecdysozoa</taxon>
        <taxon>Nematoda</taxon>
        <taxon>Chromadorea</taxon>
        <taxon>Rhabditida</taxon>
        <taxon>Rhabditina</taxon>
        <taxon>Rhabditomorpha</taxon>
        <taxon>Rhabditoidea</taxon>
        <taxon>Rhabditidae</taxon>
        <taxon>Peloderinae</taxon>
        <taxon>Caenorhabditis</taxon>
    </lineage>
</organism>
<feature type="signal peptide" evidence="7">
    <location>
        <begin position="1"/>
        <end position="21"/>
    </location>
</feature>
<dbReference type="Gene3D" id="1.10.287.110">
    <property type="entry name" value="DnaJ domain"/>
    <property type="match status" value="1"/>
</dbReference>
<dbReference type="CDD" id="cd06257">
    <property type="entry name" value="DnaJ"/>
    <property type="match status" value="1"/>
</dbReference>
<evidence type="ECO:0000313" key="11">
    <source>
        <dbReference type="Proteomes" id="UP000827892"/>
    </source>
</evidence>
<dbReference type="SUPFAM" id="SSF57938">
    <property type="entry name" value="DnaJ/Hsp40 cysteine-rich domain"/>
    <property type="match status" value="1"/>
</dbReference>
<gene>
    <name evidence="10" type="ORF">L3Y34_008386</name>
</gene>
<dbReference type="FunFam" id="1.10.287.110:FF:000041">
    <property type="entry name" value="Chaperone protein DNAj, putative"/>
    <property type="match status" value="1"/>
</dbReference>
<dbReference type="AlphaFoldDB" id="A0AAE9A1A7"/>